<evidence type="ECO:0000313" key="2">
    <source>
        <dbReference type="Proteomes" id="UP000278085"/>
    </source>
</evidence>
<dbReference type="Proteomes" id="UP000278085">
    <property type="component" value="Unassembled WGS sequence"/>
</dbReference>
<protein>
    <submittedName>
        <fullName evidence="1">3-hydroxylacyl-ACP dehydratase</fullName>
    </submittedName>
</protein>
<accession>A0A430HRR8</accession>
<dbReference type="EMBL" id="RXLQ01000002">
    <property type="protein sequence ID" value="RSZ60228.1"/>
    <property type="molecule type" value="Genomic_DNA"/>
</dbReference>
<evidence type="ECO:0000313" key="1">
    <source>
        <dbReference type="EMBL" id="RSZ60228.1"/>
    </source>
</evidence>
<dbReference type="Gene3D" id="3.10.129.10">
    <property type="entry name" value="Hotdog Thioesterase"/>
    <property type="match status" value="1"/>
</dbReference>
<dbReference type="InterPro" id="IPR029069">
    <property type="entry name" value="HotDog_dom_sf"/>
</dbReference>
<dbReference type="PIRSF" id="PIRSF020565">
    <property type="entry name" value="3Ho_Ac_ACP_DH_prd"/>
    <property type="match status" value="1"/>
</dbReference>
<name>A0A430HRR8_9BURK</name>
<dbReference type="RefSeq" id="WP_126072643.1">
    <property type="nucleotide sequence ID" value="NZ_CP051166.1"/>
</dbReference>
<comment type="caution">
    <text evidence="1">The sequence shown here is derived from an EMBL/GenBank/DDBJ whole genome shotgun (WGS) entry which is preliminary data.</text>
</comment>
<organism evidence="1 2">
    <name type="scientific">Massilia atriviolacea</name>
    <dbReference type="NCBI Taxonomy" id="2495579"/>
    <lineage>
        <taxon>Bacteria</taxon>
        <taxon>Pseudomonadati</taxon>
        <taxon>Pseudomonadota</taxon>
        <taxon>Betaproteobacteria</taxon>
        <taxon>Burkholderiales</taxon>
        <taxon>Oxalobacteraceae</taxon>
        <taxon>Telluria group</taxon>
        <taxon>Massilia</taxon>
    </lineage>
</organism>
<dbReference type="SUPFAM" id="SSF54637">
    <property type="entry name" value="Thioesterase/thiol ester dehydrase-isomerase"/>
    <property type="match status" value="1"/>
</dbReference>
<gene>
    <name evidence="1" type="ORF">EJB06_03630</name>
</gene>
<dbReference type="Pfam" id="PF22817">
    <property type="entry name" value="ApeP-like"/>
    <property type="match status" value="1"/>
</dbReference>
<dbReference type="InterPro" id="IPR016776">
    <property type="entry name" value="ApeP-like_dehydratase"/>
</dbReference>
<sequence length="158" mass="16774">MNSDSFPDIRALVPHEGEMVFLDRVVTAGTSTLCAEVTIGQHSVFFDAAGAEPGVGSWVGIEYMAQAIAAHAGFLARLRGDAVRVGFLLGARRYTANVPLFALGSVLHVHVQHVLQGENGLGAFDCRIDDGATAATLASATITVFQPDNVNEFLQRSF</sequence>
<dbReference type="OrthoDB" id="9800188at2"/>
<keyword evidence="2" id="KW-1185">Reference proteome</keyword>
<dbReference type="AlphaFoldDB" id="A0A430HRR8"/>
<reference evidence="1 2" key="1">
    <citation type="submission" date="2018-12" db="EMBL/GenBank/DDBJ databases">
        <authorList>
            <person name="Yang E."/>
        </authorList>
    </citation>
    <scope>NUCLEOTIDE SEQUENCE [LARGE SCALE GENOMIC DNA]</scope>
    <source>
        <strain evidence="1 2">SOD</strain>
    </source>
</reference>
<proteinExistence type="predicted"/>